<feature type="domain" description="Peptidase M14" evidence="6">
    <location>
        <begin position="28"/>
        <end position="304"/>
    </location>
</feature>
<dbReference type="Gene3D" id="3.40.630.10">
    <property type="entry name" value="Zn peptidases"/>
    <property type="match status" value="1"/>
</dbReference>
<accession>A0A2A5JPM3</accession>
<protein>
    <submittedName>
        <fullName evidence="7">Peptidase</fullName>
    </submittedName>
</protein>
<reference evidence="8" key="1">
    <citation type="journal article" date="2019" name="Genome Announc.">
        <title>Draft Genome Sequence of Pseudoalteromonas piscicida Strain 36Y ROTHPW, an Hypersaline Seawater Isolate from the South Coast of Sonora, Mexico.</title>
        <authorList>
            <person name="Sanchez-Diaz R."/>
            <person name="Molina-Garza Z.J."/>
            <person name="Cruz-Suarez L.E."/>
            <person name="Selvin J."/>
            <person name="Kiran G.S."/>
            <person name="Ibarra-Gamez J.C."/>
            <person name="Gomez-Gil B."/>
            <person name="Galaviz-Silva L."/>
        </authorList>
    </citation>
    <scope>NUCLEOTIDE SEQUENCE [LARGE SCALE GENOMIC DNA]</scope>
    <source>
        <strain evidence="8">36Y_RITHPW</strain>
    </source>
</reference>
<evidence type="ECO:0000256" key="5">
    <source>
        <dbReference type="PROSITE-ProRule" id="PRU01379"/>
    </source>
</evidence>
<gene>
    <name evidence="7" type="ORF">CEX98_12675</name>
</gene>
<dbReference type="OrthoDB" id="5290048at2"/>
<keyword evidence="8" id="KW-1185">Reference proteome</keyword>
<dbReference type="EMBL" id="NKHF01000056">
    <property type="protein sequence ID" value="PCK31327.1"/>
    <property type="molecule type" value="Genomic_DNA"/>
</dbReference>
<evidence type="ECO:0000256" key="1">
    <source>
        <dbReference type="ARBA" id="ARBA00001947"/>
    </source>
</evidence>
<dbReference type="Proteomes" id="UP000228621">
    <property type="component" value="Unassembled WGS sequence"/>
</dbReference>
<comment type="cofactor">
    <cofactor evidence="1">
        <name>Zn(2+)</name>
        <dbReference type="ChEBI" id="CHEBI:29105"/>
    </cofactor>
</comment>
<dbReference type="GO" id="GO:0006508">
    <property type="term" value="P:proteolysis"/>
    <property type="evidence" value="ECO:0007669"/>
    <property type="project" value="InterPro"/>
</dbReference>
<dbReference type="Pfam" id="PF24827">
    <property type="entry name" value="AstE_AspA_cat"/>
    <property type="match status" value="1"/>
</dbReference>
<evidence type="ECO:0000256" key="3">
    <source>
        <dbReference type="ARBA" id="ARBA00022801"/>
    </source>
</evidence>
<dbReference type="SUPFAM" id="SSF53187">
    <property type="entry name" value="Zn-dependent exopeptidases"/>
    <property type="match status" value="1"/>
</dbReference>
<evidence type="ECO:0000259" key="6">
    <source>
        <dbReference type="PROSITE" id="PS52035"/>
    </source>
</evidence>
<evidence type="ECO:0000313" key="8">
    <source>
        <dbReference type="Proteomes" id="UP000228621"/>
    </source>
</evidence>
<keyword evidence="2" id="KW-0479">Metal-binding</keyword>
<evidence type="ECO:0000256" key="4">
    <source>
        <dbReference type="ARBA" id="ARBA00022833"/>
    </source>
</evidence>
<sequence length="309" mass="34210">MQKQYPIGTLGVPWSAAEKQQWLSTQTLKRSYFDEVVTQIEQLTQAFEVTEYGQLSYSTKTYPLFALTTKRWNTDNPTILVTGGVHGYETSGIHGALAFAKSEAAQHEADYNFIILPCLSPWGYETINRWNPAAVDPNRSFYEDSPAPESRQAMQFVQNKVAEVLCHIDLHETTDSDNSEFRPALAAREGKENHNWNIPDGFYLVGHTQKPEAAFQECIIEEVAAVTQIADADENGQLIGVAIEQHGVINYDGTALGLCMGMTEAPFVTTTEVYPDGKNATPENCIAGQVAAIRGAIKYLKKINNLNQG</sequence>
<dbReference type="CDD" id="cd06231">
    <property type="entry name" value="M14_REP34-like"/>
    <property type="match status" value="1"/>
</dbReference>
<name>A0A2A5JPM3_PSEO7</name>
<dbReference type="GO" id="GO:0004181">
    <property type="term" value="F:metallocarboxypeptidase activity"/>
    <property type="evidence" value="ECO:0007669"/>
    <property type="project" value="InterPro"/>
</dbReference>
<dbReference type="GO" id="GO:0008270">
    <property type="term" value="F:zinc ion binding"/>
    <property type="evidence" value="ECO:0007669"/>
    <property type="project" value="InterPro"/>
</dbReference>
<comment type="similarity">
    <text evidence="5">Belongs to the peptidase M14 family.</text>
</comment>
<dbReference type="InterPro" id="IPR055438">
    <property type="entry name" value="AstE_AspA_cat"/>
</dbReference>
<feature type="active site" description="Proton donor/acceptor" evidence="5">
    <location>
        <position position="272"/>
    </location>
</feature>
<dbReference type="InterPro" id="IPR000834">
    <property type="entry name" value="Peptidase_M14"/>
</dbReference>
<evidence type="ECO:0000313" key="7">
    <source>
        <dbReference type="EMBL" id="PCK31327.1"/>
    </source>
</evidence>
<proteinExistence type="inferred from homology"/>
<dbReference type="AlphaFoldDB" id="A0A2A5JPM3"/>
<dbReference type="GO" id="GO:0016788">
    <property type="term" value="F:hydrolase activity, acting on ester bonds"/>
    <property type="evidence" value="ECO:0007669"/>
    <property type="project" value="InterPro"/>
</dbReference>
<organism evidence="7 8">
    <name type="scientific">Pseudoalteromonas piscicida</name>
    <dbReference type="NCBI Taxonomy" id="43662"/>
    <lineage>
        <taxon>Bacteria</taxon>
        <taxon>Pseudomonadati</taxon>
        <taxon>Pseudomonadota</taxon>
        <taxon>Gammaproteobacteria</taxon>
        <taxon>Alteromonadales</taxon>
        <taxon>Pseudoalteromonadaceae</taxon>
        <taxon>Pseudoalteromonas</taxon>
    </lineage>
</organism>
<keyword evidence="4" id="KW-0862">Zinc</keyword>
<evidence type="ECO:0000256" key="2">
    <source>
        <dbReference type="ARBA" id="ARBA00022723"/>
    </source>
</evidence>
<dbReference type="PROSITE" id="PS52035">
    <property type="entry name" value="PEPTIDASE_M14"/>
    <property type="match status" value="1"/>
</dbReference>
<comment type="caution">
    <text evidence="7">The sequence shown here is derived from an EMBL/GenBank/DDBJ whole genome shotgun (WGS) entry which is preliminary data.</text>
</comment>
<keyword evidence="3" id="KW-0378">Hydrolase</keyword>
<dbReference type="RefSeq" id="WP_099642434.1">
    <property type="nucleotide sequence ID" value="NZ_NKHF01000056.1"/>
</dbReference>